<reference evidence="2 3" key="1">
    <citation type="journal article" date="2012" name="Eukaryot. Cell">
        <title>Draft genome sequence of CBS 2479, the standard type strain of Trichosporon asahii.</title>
        <authorList>
            <person name="Yang R.Y."/>
            <person name="Li H.T."/>
            <person name="Zhu H."/>
            <person name="Zhou G.P."/>
            <person name="Wang M."/>
            <person name="Wang L."/>
        </authorList>
    </citation>
    <scope>NUCLEOTIDE SEQUENCE [LARGE SCALE GENOMIC DNA]</scope>
    <source>
        <strain evidence="3">ATCC 90039 / CBS 2479 / JCM 2466 / KCTC 7840 / NCYC 2677 / UAMH 7654</strain>
    </source>
</reference>
<comment type="caution">
    <text evidence="2">The sequence shown here is derived from an EMBL/GenBank/DDBJ whole genome shotgun (WGS) entry which is preliminary data.</text>
</comment>
<dbReference type="PANTHER" id="PTHR47098">
    <property type="entry name" value="PROTEIN MAK32"/>
    <property type="match status" value="1"/>
</dbReference>
<dbReference type="Gene3D" id="3.40.1190.20">
    <property type="match status" value="1"/>
</dbReference>
<dbReference type="OrthoDB" id="497927at2759"/>
<dbReference type="Proteomes" id="UP000002748">
    <property type="component" value="Unassembled WGS sequence"/>
</dbReference>
<accession>J4UD43</accession>
<dbReference type="RefSeq" id="XP_014180379.1">
    <property type="nucleotide sequence ID" value="XM_014324904.1"/>
</dbReference>
<evidence type="ECO:0000259" key="1">
    <source>
        <dbReference type="Pfam" id="PF00294"/>
    </source>
</evidence>
<dbReference type="VEuPathDB" id="FungiDB:A1Q1_01896"/>
<organism evidence="2 3">
    <name type="scientific">Trichosporon asahii var. asahii (strain ATCC 90039 / CBS 2479 / JCM 2466 / KCTC 7840 / NBRC 103889/ NCYC 2677 / UAMH 7654)</name>
    <name type="common">Yeast</name>
    <dbReference type="NCBI Taxonomy" id="1186058"/>
    <lineage>
        <taxon>Eukaryota</taxon>
        <taxon>Fungi</taxon>
        <taxon>Dikarya</taxon>
        <taxon>Basidiomycota</taxon>
        <taxon>Agaricomycotina</taxon>
        <taxon>Tremellomycetes</taxon>
        <taxon>Trichosporonales</taxon>
        <taxon>Trichosporonaceae</taxon>
        <taxon>Trichosporon</taxon>
    </lineage>
</organism>
<dbReference type="KEGG" id="tasa:A1Q1_01896"/>
<evidence type="ECO:0000313" key="2">
    <source>
        <dbReference type="EMBL" id="EJT48985.1"/>
    </source>
</evidence>
<gene>
    <name evidence="2" type="ORF">A1Q1_01896</name>
</gene>
<dbReference type="InterPro" id="IPR011611">
    <property type="entry name" value="PfkB_dom"/>
</dbReference>
<dbReference type="EMBL" id="ALBS01000182">
    <property type="protein sequence ID" value="EJT48985.1"/>
    <property type="molecule type" value="Genomic_DNA"/>
</dbReference>
<sequence>MAKGRMDAKQNNGSDWPVVVHVAVRACAPKSRGKQAQTQERKHVIIQEVRQVVDGGGGDVPEFEDRGPAEEFGRSSLIVVFHLFSCPRSTQLPLVMKRERAATLGASSRQAGSSEPSNYNRIADLKIGGAGSYGARLFLPPNRLGMIVDYTPESLPEEMKARLQAYGDMWDFRLRQDGEQTTRAVNKYKGQVREFEYLTPPSLLLPKDIVGSFGHPEWLHLVSFPDRAQETISQIQDIHAESGWSPGLLWEPEPPCCVPDNLELIKRLTPHVDVISPNHTEAMSLFNIPTPNNHGADANATLEWLVRRLLALKPRIGAVLRCGQNGCCYALSADLPPGTLTNDTLDAVPVYWGAPFHQSQDKVQDPTGAGNAFMGGLMAALYEGKDIHEGEWETKLN</sequence>
<dbReference type="Pfam" id="PF00294">
    <property type="entry name" value="PfkB"/>
    <property type="match status" value="1"/>
</dbReference>
<proteinExistence type="predicted"/>
<protein>
    <submittedName>
        <fullName evidence="2">Host-pathogen interaction-related protein</fullName>
    </submittedName>
</protein>
<evidence type="ECO:0000313" key="3">
    <source>
        <dbReference type="Proteomes" id="UP000002748"/>
    </source>
</evidence>
<feature type="domain" description="Carbohydrate kinase PfkB" evidence="1">
    <location>
        <begin position="262"/>
        <end position="389"/>
    </location>
</feature>
<dbReference type="HOGENOM" id="CLU_694809_0_0_1"/>
<dbReference type="PANTHER" id="PTHR47098:SF2">
    <property type="entry name" value="PROTEIN MAK32"/>
    <property type="match status" value="1"/>
</dbReference>
<name>J4UD43_TRIAS</name>
<dbReference type="AlphaFoldDB" id="J4UD43"/>
<dbReference type="InterPro" id="IPR029056">
    <property type="entry name" value="Ribokinase-like"/>
</dbReference>
<dbReference type="GeneID" id="25985410"/>
<dbReference type="SUPFAM" id="SSF53613">
    <property type="entry name" value="Ribokinase-like"/>
    <property type="match status" value="1"/>
</dbReference>